<gene>
    <name evidence="3" type="ORF">EYR41_007368</name>
</gene>
<evidence type="ECO:0000256" key="2">
    <source>
        <dbReference type="SAM" id="MobiDB-lite"/>
    </source>
</evidence>
<feature type="region of interest" description="Disordered" evidence="2">
    <location>
        <begin position="474"/>
        <end position="493"/>
    </location>
</feature>
<feature type="region of interest" description="Disordered" evidence="2">
    <location>
        <begin position="1"/>
        <end position="50"/>
    </location>
</feature>
<proteinExistence type="predicted"/>
<organism evidence="3 4">
    <name type="scientific">Orbilia oligospora</name>
    <name type="common">Nematode-trapping fungus</name>
    <name type="synonym">Arthrobotrys oligospora</name>
    <dbReference type="NCBI Taxonomy" id="2813651"/>
    <lineage>
        <taxon>Eukaryota</taxon>
        <taxon>Fungi</taxon>
        <taxon>Dikarya</taxon>
        <taxon>Ascomycota</taxon>
        <taxon>Pezizomycotina</taxon>
        <taxon>Orbiliomycetes</taxon>
        <taxon>Orbiliales</taxon>
        <taxon>Orbiliaceae</taxon>
        <taxon>Orbilia</taxon>
    </lineage>
</organism>
<feature type="compositionally biased region" description="Basic residues" evidence="2">
    <location>
        <begin position="1"/>
        <end position="11"/>
    </location>
</feature>
<protein>
    <submittedName>
        <fullName evidence="3">Uncharacterized protein</fullName>
    </submittedName>
</protein>
<sequence>MSLNRKSKKIKNASTSSRMLSPALVDYPPRGPYHSAYISSTSSDRESHGSSIFIGGYEFEKARKRSLKEKSRIDYHSVSSSSSSSCSSSSYSSTGSDSEDDSKPEKPRRRECSNERKGLICCKVKRRMLTEIRKRERLESSFSNSKFLGTPEVRRGRAAVQDPRSTQFPPNQGQSEELYHDQLRRLPHFQQPMQLQPSGYLPHPPRTPWGQSSIQQRQNYEHRQQRSQYQQYQQRPHGSHDPQVSQVPRDLQGHQKRQHQQRQRALGWEGPQEHAQQRGHKGSENNGSQDHQYQQEDQDQEWPLEDQLHYQCGWEDPPKHQGEDLQQAPCQQGNFKQQSQQDPKEEYSQEQQVRKGQQRQLHQSEGGKEQEQEQGSDWAQESEQESGWEQESTQAQEPEGFQEQELEQGNQGTQKQQTHQPHQEQQNRQFSQSSKFNDQTPTQFRSQNVSNIPSEDSFILGQPLLAQTFQITSDTNTRATASSSLKSRTSEDNTSSIAKLFELILSYLSPRGSSNDEEALMERIKAIDTDREETIASIQELEEAAREKDNDIATLQGEMQEMRQDINQMQKQLGQSTRQNQMLRKTLDQLRNEEHQKDPGIKGCKSLRQRPTFPVKFEVYDPDTGTTETGTIIPYGSL</sequence>
<evidence type="ECO:0000256" key="1">
    <source>
        <dbReference type="SAM" id="Coils"/>
    </source>
</evidence>
<dbReference type="AlphaFoldDB" id="A0A7C8P6N9"/>
<dbReference type="EMBL" id="SOZJ01000004">
    <property type="protein sequence ID" value="TGJ68310.1"/>
    <property type="molecule type" value="Genomic_DNA"/>
</dbReference>
<feature type="compositionally biased region" description="Low complexity" evidence="2">
    <location>
        <begin position="349"/>
        <end position="364"/>
    </location>
</feature>
<feature type="compositionally biased region" description="Polar residues" evidence="2">
    <location>
        <begin position="209"/>
        <end position="218"/>
    </location>
</feature>
<comment type="caution">
    <text evidence="3">The sequence shown here is derived from an EMBL/GenBank/DDBJ whole genome shotgun (WGS) entry which is preliminary data.</text>
</comment>
<feature type="compositionally biased region" description="Low complexity" evidence="2">
    <location>
        <begin position="407"/>
        <end position="429"/>
    </location>
</feature>
<evidence type="ECO:0000313" key="3">
    <source>
        <dbReference type="EMBL" id="TGJ68310.1"/>
    </source>
</evidence>
<feature type="compositionally biased region" description="Basic and acidic residues" evidence="2">
    <location>
        <begin position="101"/>
        <end position="114"/>
    </location>
</feature>
<feature type="compositionally biased region" description="Polar residues" evidence="2">
    <location>
        <begin position="163"/>
        <end position="174"/>
    </location>
</feature>
<feature type="region of interest" description="Disordered" evidence="2">
    <location>
        <begin position="194"/>
        <end position="449"/>
    </location>
</feature>
<keyword evidence="1" id="KW-0175">Coiled coil</keyword>
<feature type="region of interest" description="Disordered" evidence="2">
    <location>
        <begin position="68"/>
        <end position="114"/>
    </location>
</feature>
<feature type="compositionally biased region" description="Low complexity" evidence="2">
    <location>
        <begin position="77"/>
        <end position="96"/>
    </location>
</feature>
<feature type="compositionally biased region" description="Polar residues" evidence="2">
    <location>
        <begin position="430"/>
        <end position="449"/>
    </location>
</feature>
<feature type="compositionally biased region" description="Polar residues" evidence="2">
    <location>
        <begin position="328"/>
        <end position="341"/>
    </location>
</feature>
<feature type="coiled-coil region" evidence="1">
    <location>
        <begin position="524"/>
        <end position="593"/>
    </location>
</feature>
<evidence type="ECO:0000313" key="4">
    <source>
        <dbReference type="Proteomes" id="UP000297595"/>
    </source>
</evidence>
<dbReference type="Proteomes" id="UP000297595">
    <property type="component" value="Unassembled WGS sequence"/>
</dbReference>
<accession>A0A7C8P6N9</accession>
<feature type="compositionally biased region" description="Low complexity" evidence="2">
    <location>
        <begin position="226"/>
        <end position="235"/>
    </location>
</feature>
<name>A0A7C8P6N9_ORBOL</name>
<feature type="region of interest" description="Disordered" evidence="2">
    <location>
        <begin position="147"/>
        <end position="174"/>
    </location>
</feature>
<reference evidence="3 4" key="1">
    <citation type="submission" date="2019-03" db="EMBL/GenBank/DDBJ databases">
        <title>Nematode-trapping fungi genome.</title>
        <authorList>
            <person name="Vidal-Diez De Ulzurrun G."/>
        </authorList>
    </citation>
    <scope>NUCLEOTIDE SEQUENCE [LARGE SCALE GENOMIC DNA]</scope>
    <source>
        <strain evidence="3 4">TWF154</strain>
    </source>
</reference>